<dbReference type="Pfam" id="PF23343">
    <property type="entry name" value="REP_ORF2-G2P"/>
    <property type="match status" value="1"/>
</dbReference>
<name>A0AAU8B4S1_9VIRU</name>
<sequence>MCYNPIIFQQWYDSDGRFHSHYYADYNPDIHTDEVLARLTRGLARVGMHRHSFRVIPCGKCKECRARLARDWKVRLFHHSLVEGDGIFVTLTYDDDHLEDNQLNYRHFQLFMKRIRRRFPGRQLSFFCAGEYGGRSLRRHFHCLIFGLGINDVKTRFLCRSRRAKDIKVWTSDLISECWDNRGFVSVSHVFSGDSRVFGYVSGYIISKSDETHVNLINSNGLVPEFHHMSLKPAIGRRYFEKHYKDIYRNDYVVFNSRRYSVPKAYDNWYKKKTERYVIREGVTGFGCLNILKNITNTCARMAYIFKLEDKFAFVVDKISELDIIKSRRKLKAFSFTCTDYNFSSRRFNLSKYLFNNRDLDFGGSYV</sequence>
<dbReference type="EMBL" id="PP511590">
    <property type="protein sequence ID" value="XCD05663.1"/>
    <property type="molecule type" value="Genomic_DNA"/>
</dbReference>
<evidence type="ECO:0000259" key="1">
    <source>
        <dbReference type="Pfam" id="PF23343"/>
    </source>
</evidence>
<dbReference type="EMBL" id="PP511781">
    <property type="protein sequence ID" value="XCD07312.1"/>
    <property type="molecule type" value="Genomic_DNA"/>
</dbReference>
<accession>A0AAU8B4S1</accession>
<protein>
    <submittedName>
        <fullName evidence="4">Replication initiator protein</fullName>
    </submittedName>
</protein>
<reference evidence="4" key="1">
    <citation type="submission" date="2024-03" db="EMBL/GenBank/DDBJ databases">
        <title>Diverse circular DNA viruses in blood, oral, and fecal samples of captive lemurs.</title>
        <authorList>
            <person name="Paietta E.N."/>
            <person name="Kraberger S."/>
            <person name="Lund M.C."/>
            <person name="Custer J.M."/>
            <person name="Vargas K.M."/>
            <person name="Ehmke E.E."/>
            <person name="Yoder A.D."/>
            <person name="Varsani A."/>
        </authorList>
    </citation>
    <scope>NUCLEOTIDE SEQUENCE</scope>
    <source>
        <strain evidence="2">Duke_24FS_127</strain>
        <strain evidence="3">Duke_26_106</strain>
        <strain evidence="4">Duke_27FF_2135</strain>
    </source>
</reference>
<evidence type="ECO:0000313" key="3">
    <source>
        <dbReference type="EMBL" id="XCD07217.1"/>
    </source>
</evidence>
<evidence type="ECO:0000313" key="2">
    <source>
        <dbReference type="EMBL" id="XCD05663.1"/>
    </source>
</evidence>
<feature type="domain" description="Replication-associated protein ORF2/G2P" evidence="1">
    <location>
        <begin position="87"/>
        <end position="205"/>
    </location>
</feature>
<dbReference type="InterPro" id="IPR056906">
    <property type="entry name" value="ORF2/G2P_dom"/>
</dbReference>
<evidence type="ECO:0000313" key="4">
    <source>
        <dbReference type="EMBL" id="XCD07312.1"/>
    </source>
</evidence>
<organism evidence="4">
    <name type="scientific">Dulem virus 89</name>
    <dbReference type="NCBI Taxonomy" id="3145800"/>
    <lineage>
        <taxon>Viruses</taxon>
        <taxon>Monodnaviria</taxon>
        <taxon>Sangervirae</taxon>
        <taxon>Phixviricota</taxon>
        <taxon>Malgrandaviricetes</taxon>
        <taxon>Petitvirales</taxon>
        <taxon>Microviridae</taxon>
        <taxon>Microvirus</taxon>
    </lineage>
</organism>
<dbReference type="EMBL" id="PP511767">
    <property type="protein sequence ID" value="XCD07217.1"/>
    <property type="molecule type" value="Genomic_DNA"/>
</dbReference>
<proteinExistence type="predicted"/>